<dbReference type="InterPro" id="IPR036890">
    <property type="entry name" value="HATPase_C_sf"/>
</dbReference>
<keyword evidence="5" id="KW-0418">Kinase</keyword>
<evidence type="ECO:0000256" key="4">
    <source>
        <dbReference type="ARBA" id="ARBA00022692"/>
    </source>
</evidence>
<dbReference type="CDD" id="cd06225">
    <property type="entry name" value="HAMP"/>
    <property type="match status" value="1"/>
</dbReference>
<keyword evidence="6 8" id="KW-1133">Transmembrane helix</keyword>
<keyword evidence="3" id="KW-0808">Transferase</keyword>
<evidence type="ECO:0000256" key="3">
    <source>
        <dbReference type="ARBA" id="ARBA00022679"/>
    </source>
</evidence>
<proteinExistence type="predicted"/>
<sequence length="484" mass="51490">MADSTTLQRLSLRQLIWACLGVMAAAFVVVSAAAVAGQVGVARAVDRLSNEVVPIQGEVEVLRRAFTDREAGQRSYLLTGNAVSLEPFDVGAVTADRMLTRLREELAGDPMGSALLDGIAAAAAAWTTDAAEPQIAARRSGPVPADEQASMTLESGRLFDQLRTELRALGAHADAMADAQLMQIQSVQRTASIVQAVGAVMLVLSVIGAVIAVRCLLTRPVGMLVDRVKRVADGDYDRPIIRPGLRETAEIADAVEQMRLSLRASTDRLVDSELRDEQARIAAELNDRVIQRVFGLGLGLTTASSRRDPDLQPFIDETDVIIRDLREVIFNLDHAVSPLGRPSRIRSAIIDVVEGSVSALGFSPTLQFDGPVDATPIPPELHAAVLAVVRESLSNVVRHSRATAAGVTIEVTGDTLRITVRDNGVGMASDNMMGRGRRNIASQAEQFGGTATVSNADSGTGAFVEWTVPLQSVGHLDAVTTSAR</sequence>
<keyword evidence="8" id="KW-0472">Membrane</keyword>
<keyword evidence="11" id="KW-1185">Reference proteome</keyword>
<dbReference type="PANTHER" id="PTHR24421">
    <property type="entry name" value="NITRATE/NITRITE SENSOR PROTEIN NARX-RELATED"/>
    <property type="match status" value="1"/>
</dbReference>
<dbReference type="SUPFAM" id="SSF158472">
    <property type="entry name" value="HAMP domain-like"/>
    <property type="match status" value="1"/>
</dbReference>
<dbReference type="Gene3D" id="3.30.565.10">
    <property type="entry name" value="Histidine kinase-like ATPase, C-terminal domain"/>
    <property type="match status" value="1"/>
</dbReference>
<name>A0ABT8H890_MYCAO</name>
<feature type="transmembrane region" description="Helical" evidence="8">
    <location>
        <begin position="193"/>
        <end position="217"/>
    </location>
</feature>
<dbReference type="PANTHER" id="PTHR24421:SF61">
    <property type="entry name" value="OXYGEN SENSOR HISTIDINE KINASE NREB"/>
    <property type="match status" value="1"/>
</dbReference>
<keyword evidence="4 8" id="KW-0812">Transmembrane</keyword>
<comment type="caution">
    <text evidence="10">The sequence shown here is derived from an EMBL/GenBank/DDBJ whole genome shotgun (WGS) entry which is preliminary data.</text>
</comment>
<evidence type="ECO:0000259" key="9">
    <source>
        <dbReference type="PROSITE" id="PS50885"/>
    </source>
</evidence>
<keyword evidence="2" id="KW-0597">Phosphoprotein</keyword>
<evidence type="ECO:0000256" key="1">
    <source>
        <dbReference type="ARBA" id="ARBA00004370"/>
    </source>
</evidence>
<dbReference type="Pfam" id="PF05227">
    <property type="entry name" value="CHASE3"/>
    <property type="match status" value="1"/>
</dbReference>
<dbReference type="InterPro" id="IPR050482">
    <property type="entry name" value="Sensor_HK_TwoCompSys"/>
</dbReference>
<evidence type="ECO:0000256" key="2">
    <source>
        <dbReference type="ARBA" id="ARBA00022553"/>
    </source>
</evidence>
<dbReference type="InterPro" id="IPR003660">
    <property type="entry name" value="HAMP_dom"/>
</dbReference>
<comment type="subcellular location">
    <subcellularLocation>
        <location evidence="1">Membrane</location>
    </subcellularLocation>
</comment>
<dbReference type="CDD" id="cd16917">
    <property type="entry name" value="HATPase_UhpB-NarQ-NarX-like"/>
    <property type="match status" value="1"/>
</dbReference>
<dbReference type="Pfam" id="PF00672">
    <property type="entry name" value="HAMP"/>
    <property type="match status" value="1"/>
</dbReference>
<dbReference type="Pfam" id="PF02518">
    <property type="entry name" value="HATPase_c"/>
    <property type="match status" value="1"/>
</dbReference>
<accession>A0ABT8H890</accession>
<feature type="domain" description="HAMP" evidence="9">
    <location>
        <begin position="217"/>
        <end position="267"/>
    </location>
</feature>
<dbReference type="RefSeq" id="WP_208675456.1">
    <property type="nucleotide sequence ID" value="NZ_CP070380.1"/>
</dbReference>
<evidence type="ECO:0000313" key="10">
    <source>
        <dbReference type="EMBL" id="MDN4516966.1"/>
    </source>
</evidence>
<evidence type="ECO:0000256" key="8">
    <source>
        <dbReference type="SAM" id="Phobius"/>
    </source>
</evidence>
<dbReference type="Proteomes" id="UP001172687">
    <property type="component" value="Unassembled WGS sequence"/>
</dbReference>
<organism evidence="10 11">
    <name type="scientific">Mycolicibacterium austroafricanum</name>
    <name type="common">Mycobacterium austroafricanum</name>
    <dbReference type="NCBI Taxonomy" id="39687"/>
    <lineage>
        <taxon>Bacteria</taxon>
        <taxon>Bacillati</taxon>
        <taxon>Actinomycetota</taxon>
        <taxon>Actinomycetes</taxon>
        <taxon>Mycobacteriales</taxon>
        <taxon>Mycobacteriaceae</taxon>
        <taxon>Mycolicibacterium</taxon>
    </lineage>
</organism>
<dbReference type="SMART" id="SM00304">
    <property type="entry name" value="HAMP"/>
    <property type="match status" value="1"/>
</dbReference>
<dbReference type="InterPro" id="IPR007891">
    <property type="entry name" value="CHASE3"/>
</dbReference>
<dbReference type="EMBL" id="JAUHTC010000018">
    <property type="protein sequence ID" value="MDN4516966.1"/>
    <property type="molecule type" value="Genomic_DNA"/>
</dbReference>
<protein>
    <submittedName>
        <fullName evidence="10">CHASE3 domain-containing protein</fullName>
    </submittedName>
</protein>
<dbReference type="Gene3D" id="6.10.340.10">
    <property type="match status" value="1"/>
</dbReference>
<evidence type="ECO:0000256" key="7">
    <source>
        <dbReference type="ARBA" id="ARBA00023012"/>
    </source>
</evidence>
<dbReference type="SUPFAM" id="SSF55874">
    <property type="entry name" value="ATPase domain of HSP90 chaperone/DNA topoisomerase II/histidine kinase"/>
    <property type="match status" value="1"/>
</dbReference>
<evidence type="ECO:0000256" key="6">
    <source>
        <dbReference type="ARBA" id="ARBA00022989"/>
    </source>
</evidence>
<dbReference type="InterPro" id="IPR003594">
    <property type="entry name" value="HATPase_dom"/>
</dbReference>
<dbReference type="PROSITE" id="PS50885">
    <property type="entry name" value="HAMP"/>
    <property type="match status" value="1"/>
</dbReference>
<gene>
    <name evidence="10" type="ORF">QYF68_03890</name>
</gene>
<evidence type="ECO:0000256" key="5">
    <source>
        <dbReference type="ARBA" id="ARBA00022777"/>
    </source>
</evidence>
<reference evidence="10" key="1">
    <citation type="submission" date="2023-07" db="EMBL/GenBank/DDBJ databases">
        <title>Degradation of tert-butanol by M. austroafricanum TBA100.</title>
        <authorList>
            <person name="Helbich S."/>
            <person name="Vainshtein Y."/>
        </authorList>
    </citation>
    <scope>NUCLEOTIDE SEQUENCE</scope>
    <source>
        <strain evidence="10">TBA100</strain>
    </source>
</reference>
<evidence type="ECO:0000313" key="11">
    <source>
        <dbReference type="Proteomes" id="UP001172687"/>
    </source>
</evidence>
<feature type="transmembrane region" description="Helical" evidence="8">
    <location>
        <begin position="15"/>
        <end position="37"/>
    </location>
</feature>
<keyword evidence="7" id="KW-0902">Two-component regulatory system</keyword>